<dbReference type="InterPro" id="IPR035892">
    <property type="entry name" value="C2_domain_sf"/>
</dbReference>
<evidence type="ECO:0000313" key="5">
    <source>
        <dbReference type="EMBL" id="KAK2952540.1"/>
    </source>
</evidence>
<reference evidence="5 6" key="1">
    <citation type="journal article" date="2022" name="bioRxiv">
        <title>Genomics of Preaxostyla Flagellates Illuminates Evolutionary Transitions and the Path Towards Mitochondrial Loss.</title>
        <authorList>
            <person name="Novak L.V.F."/>
            <person name="Treitli S.C."/>
            <person name="Pyrih J."/>
            <person name="Halakuc P."/>
            <person name="Pipaliya S.V."/>
            <person name="Vacek V."/>
            <person name="Brzon O."/>
            <person name="Soukal P."/>
            <person name="Eme L."/>
            <person name="Dacks J.B."/>
            <person name="Karnkowska A."/>
            <person name="Elias M."/>
            <person name="Hampl V."/>
        </authorList>
    </citation>
    <scope>NUCLEOTIDE SEQUENCE [LARGE SCALE GENOMIC DNA]</scope>
    <source>
        <strain evidence="5">NAU3</strain>
        <tissue evidence="5">Gut</tissue>
    </source>
</reference>
<dbReference type="Proteomes" id="UP001281761">
    <property type="component" value="Unassembled WGS sequence"/>
</dbReference>
<dbReference type="PANTHER" id="PTHR46436:SF2">
    <property type="entry name" value="CHROMOSOME UNDETERMINED SCAFFOLD_119, WHOLE GENOME SHOTGUN SEQUENCE"/>
    <property type="match status" value="1"/>
</dbReference>
<dbReference type="Gene3D" id="2.60.40.150">
    <property type="entry name" value="C2 domain"/>
    <property type="match status" value="3"/>
</dbReference>
<gene>
    <name evidence="5" type="ORF">BLNAU_12506</name>
</gene>
<dbReference type="InterPro" id="IPR000008">
    <property type="entry name" value="C2_dom"/>
</dbReference>
<sequence>MSLPKAKGTTIDEAPRDAIPNAEPEDKGETKDKPTNEEEVDDAPPPPEEEVHQFKFILKNICIYNVKPFDAKSSDPFLMFTLGGNYKVEDLRHRGMGLKVSGQKGPRFRTMTVKKVMREDRIKYPETWVTYWKGTFSELKEQKLLIECFDWDCISKNDYMGSASINLYDLATGSVPHDKVEIQMHARRKRHETTAFLDFDAYFQEIRMYNLHCHDWNGEELIAKDFGGTSDPYCVVSFMSGGTIKVKSVKSIKSEVIDQTLFPEWEDIGTLQFPGIRSELENDDLKIVVYDHDLIFDEKMGETRLPLRGLLDLGFFDTQLEYKNDYGGKISGYISIDAFPTYHQTQDKIELKPYYTYLCIDVNSCKDLVAVDTTGYSSAYVVAEWDGAKQQTRVVRDDLNPVFQELLFIPVRIAKSRIKPEVFVKKGPLVLSVYHSSEVGQAFLGSVTLHINKITDAPLKLDPIAEDEPTRVYCNTDGEFLTSGGERTAKNSQIFFSAFFHPDFPQQLKVPPPEEKKNITIPPSFAEHHKQWKESLSFSLGGQSEYEISATNDQNEDWFLPCFLTNQIPIPRQMRHPRLLMRLVHVMLWAADSDSFSGFSMADKRIFMSPSFIMQIRKGDDQDHSILLVSLLLSMGVDAYLCLGHSRAGNPHVFVMTREFNGSVLFWETTAGISIEAPGRWRGSKECPPDYVLNRNEMLGIQAPMHPLIQKWKEWKTKNEGNFFKKMITGNERPDEDDEEPKPKKEKKKKEKKQKKKEEEMESEDSESRRLFPKAKNTPRKISQLDWDEDEESNTEDNPVAKRATTSRDDWDSDEESNEEENSKNAEEEESEDSADGIQRSMNYANLNIDFVDNGDDDDDVQPTAAFSKSTADAEKGADREDVTVENTHTVGAPSSSASAGTDYLNQVLGLGVGQTHLYNTYIGMMNEDVVDIRDEQGRGAADVSGVEYGRDGNPLTEGGKDVLDGIENGQKQTALFANLFPDDDMEDVATFVPIVQPVILPYSTLDVVLNHTNVWANNQTLDPALIQFDLDDEEQWKPFLNEQFEGDSTYPIKPFYPVNADKLRLAPAISGARAEMLEQKLYAEIRTQFINYRHPKHLLYGWNTDMDILLRNGLIAMEFQEMTGIKNEKGINAWKADIARQIQPGQLFRCQPVQFCFSDVKRIRQYLMQKFDFHKTQSPSVKYSFGVFVCPQLGGCNSVWVCLGMEIPSKDEKLGEKKKVEPKGRKNMTGMSNIKRKW</sequence>
<dbReference type="PANTHER" id="PTHR46436">
    <property type="entry name" value="CENTROSOMAL PROTEIN OF 76 KDA"/>
    <property type="match status" value="1"/>
</dbReference>
<feature type="domain" description="C2" evidence="4">
    <location>
        <begin position="338"/>
        <end position="464"/>
    </location>
</feature>
<protein>
    <submittedName>
        <fullName evidence="5">tRNA uridine 5-carboxymethylaminomethyl modification enzyme GidA</fullName>
    </submittedName>
</protein>
<dbReference type="SUPFAM" id="SSF49562">
    <property type="entry name" value="C2 domain (Calcium/lipid-binding domain, CaLB)"/>
    <property type="match status" value="3"/>
</dbReference>
<feature type="domain" description="C2" evidence="4">
    <location>
        <begin position="189"/>
        <end position="320"/>
    </location>
</feature>
<feature type="region of interest" description="Disordered" evidence="3">
    <location>
        <begin position="849"/>
        <end position="882"/>
    </location>
</feature>
<dbReference type="Pfam" id="PF24656">
    <property type="entry name" value="CEPT76_peptidase"/>
    <property type="match status" value="2"/>
</dbReference>
<dbReference type="InterPro" id="IPR056288">
    <property type="entry name" value="CEP76_C"/>
</dbReference>
<name>A0ABQ9XQV5_9EUKA</name>
<dbReference type="CDD" id="cd00030">
    <property type="entry name" value="C2"/>
    <property type="match status" value="1"/>
</dbReference>
<evidence type="ECO:0000256" key="3">
    <source>
        <dbReference type="SAM" id="MobiDB-lite"/>
    </source>
</evidence>
<feature type="compositionally biased region" description="Basic residues" evidence="3">
    <location>
        <begin position="744"/>
        <end position="755"/>
    </location>
</feature>
<organism evidence="5 6">
    <name type="scientific">Blattamonas nauphoetae</name>
    <dbReference type="NCBI Taxonomy" id="2049346"/>
    <lineage>
        <taxon>Eukaryota</taxon>
        <taxon>Metamonada</taxon>
        <taxon>Preaxostyla</taxon>
        <taxon>Oxymonadida</taxon>
        <taxon>Blattamonas</taxon>
    </lineage>
</organism>
<feature type="compositionally biased region" description="Acidic residues" evidence="3">
    <location>
        <begin position="786"/>
        <end position="795"/>
    </location>
</feature>
<evidence type="ECO:0000313" key="6">
    <source>
        <dbReference type="Proteomes" id="UP001281761"/>
    </source>
</evidence>
<proteinExistence type="predicted"/>
<keyword evidence="2" id="KW-0206">Cytoskeleton</keyword>
<dbReference type="SUPFAM" id="SSF54001">
    <property type="entry name" value="Cysteine proteinases"/>
    <property type="match status" value="1"/>
</dbReference>
<keyword evidence="6" id="KW-1185">Reference proteome</keyword>
<dbReference type="InterPro" id="IPR038765">
    <property type="entry name" value="Papain-like_cys_pep_sf"/>
</dbReference>
<feature type="compositionally biased region" description="Basic and acidic residues" evidence="3">
    <location>
        <begin position="872"/>
        <end position="882"/>
    </location>
</feature>
<dbReference type="PROSITE" id="PS50004">
    <property type="entry name" value="C2"/>
    <property type="match status" value="3"/>
</dbReference>
<feature type="region of interest" description="Disordered" evidence="3">
    <location>
        <begin position="725"/>
        <end position="836"/>
    </location>
</feature>
<accession>A0ABQ9XQV5</accession>
<feature type="compositionally biased region" description="Basic and acidic residues" evidence="3">
    <location>
        <begin position="1215"/>
        <end position="1225"/>
    </location>
</feature>
<dbReference type="Pfam" id="PF00168">
    <property type="entry name" value="C2"/>
    <property type="match status" value="3"/>
</dbReference>
<feature type="region of interest" description="Disordered" evidence="3">
    <location>
        <begin position="1215"/>
        <end position="1239"/>
    </location>
</feature>
<dbReference type="InterPro" id="IPR052299">
    <property type="entry name" value="CEP76"/>
</dbReference>
<dbReference type="SMART" id="SM00239">
    <property type="entry name" value="C2"/>
    <property type="match status" value="3"/>
</dbReference>
<feature type="compositionally biased region" description="Basic and acidic residues" evidence="3">
    <location>
        <begin position="24"/>
        <end position="36"/>
    </location>
</feature>
<evidence type="ECO:0000256" key="2">
    <source>
        <dbReference type="ARBA" id="ARBA00023212"/>
    </source>
</evidence>
<comment type="subcellular location">
    <subcellularLocation>
        <location evidence="1">Cytoplasm</location>
        <location evidence="1">Cytoskeleton</location>
    </subcellularLocation>
</comment>
<evidence type="ECO:0000259" key="4">
    <source>
        <dbReference type="PROSITE" id="PS50004"/>
    </source>
</evidence>
<feature type="region of interest" description="Disordered" evidence="3">
    <location>
        <begin position="1"/>
        <end position="48"/>
    </location>
</feature>
<keyword evidence="2" id="KW-0963">Cytoplasm</keyword>
<dbReference type="EMBL" id="JARBJD010000102">
    <property type="protein sequence ID" value="KAK2952540.1"/>
    <property type="molecule type" value="Genomic_DNA"/>
</dbReference>
<evidence type="ECO:0000256" key="1">
    <source>
        <dbReference type="ARBA" id="ARBA00004245"/>
    </source>
</evidence>
<dbReference type="InterPro" id="IPR056290">
    <property type="entry name" value="CEPT76/DRC7_peptidase-like_dom"/>
</dbReference>
<comment type="caution">
    <text evidence="5">The sequence shown here is derived from an EMBL/GenBank/DDBJ whole genome shotgun (WGS) entry which is preliminary data.</text>
</comment>
<feature type="domain" description="C2" evidence="4">
    <location>
        <begin position="34"/>
        <end position="181"/>
    </location>
</feature>
<feature type="compositionally biased region" description="Acidic residues" evidence="3">
    <location>
        <begin position="811"/>
        <end position="820"/>
    </location>
</feature>
<dbReference type="Pfam" id="PF24652">
    <property type="entry name" value="CEP76_C"/>
    <property type="match status" value="1"/>
</dbReference>